<keyword evidence="2" id="KW-0614">Plasmid</keyword>
<feature type="compositionally biased region" description="Acidic residues" evidence="1">
    <location>
        <begin position="1"/>
        <end position="10"/>
    </location>
</feature>
<dbReference type="AlphaFoldDB" id="Q0RUY2"/>
<proteinExistence type="predicted"/>
<dbReference type="HOGENOM" id="CLU_2438812_0_0_11"/>
<reference evidence="3" key="1">
    <citation type="journal article" date="2006" name="Proc. Natl. Acad. Sci. U.S.A.">
        <title>The complete genome of Rhodococcus sp. RHA1 provides insights into a catabolic powerhouse.</title>
        <authorList>
            <person name="McLeod M.P."/>
            <person name="Warren R.L."/>
            <person name="Hsiao W.W.L."/>
            <person name="Araki N."/>
            <person name="Myhre M."/>
            <person name="Fernandes C."/>
            <person name="Miyazawa D."/>
            <person name="Wong W."/>
            <person name="Lillquist A.L."/>
            <person name="Wang D."/>
            <person name="Dosanjh M."/>
            <person name="Hara H."/>
            <person name="Petrescu A."/>
            <person name="Morin R.D."/>
            <person name="Yang G."/>
            <person name="Stott J.M."/>
            <person name="Schein J.E."/>
            <person name="Shin H."/>
            <person name="Smailus D."/>
            <person name="Siddiqui A.S."/>
            <person name="Marra M.A."/>
            <person name="Jones S.J.M."/>
            <person name="Holt R."/>
            <person name="Brinkman F.S.L."/>
            <person name="Miyauchi K."/>
            <person name="Fukuda M."/>
            <person name="Davies J.E."/>
            <person name="Mohn W.W."/>
            <person name="Eltis L.D."/>
        </authorList>
    </citation>
    <scope>NUCLEOTIDE SEQUENCE [LARGE SCALE GENOMIC DNA]</scope>
    <source>
        <strain evidence="3">RHA1</strain>
    </source>
</reference>
<dbReference type="KEGG" id="rha:RHA1_ro11257"/>
<organism evidence="2 3">
    <name type="scientific">Rhodococcus jostii (strain RHA1)</name>
    <dbReference type="NCBI Taxonomy" id="101510"/>
    <lineage>
        <taxon>Bacteria</taxon>
        <taxon>Bacillati</taxon>
        <taxon>Actinomycetota</taxon>
        <taxon>Actinomycetes</taxon>
        <taxon>Mycobacteriales</taxon>
        <taxon>Nocardiaceae</taxon>
        <taxon>Rhodococcus</taxon>
    </lineage>
</organism>
<gene>
    <name evidence="2" type="ordered locus">RHA1_ro11257</name>
</gene>
<evidence type="ECO:0000313" key="2">
    <source>
        <dbReference type="EMBL" id="ABH00904.1"/>
    </source>
</evidence>
<feature type="region of interest" description="Disordered" evidence="1">
    <location>
        <begin position="1"/>
        <end position="22"/>
    </location>
</feature>
<accession>Q0RUY2</accession>
<sequence>MSAVADDDDQVSARRSATIHRQQKEGTVPGLIFRAGVTYDISHTRFEATRELLVRFAEGRTTGVAMSLTHDGGAQHHLFITPGAPITLVE</sequence>
<dbReference type="EMBL" id="CP000434">
    <property type="protein sequence ID" value="ABH00904.1"/>
    <property type="molecule type" value="Genomic_DNA"/>
</dbReference>
<evidence type="ECO:0000313" key="3">
    <source>
        <dbReference type="Proteomes" id="UP000008710"/>
    </source>
</evidence>
<name>Q0RUY2_RHOJR</name>
<geneLocation type="plasmid" evidence="2 3">
    <name>pRHL3</name>
</geneLocation>
<evidence type="ECO:0000256" key="1">
    <source>
        <dbReference type="SAM" id="MobiDB-lite"/>
    </source>
</evidence>
<dbReference type="Proteomes" id="UP000008710">
    <property type="component" value="Plasmid pRHL3"/>
</dbReference>
<protein>
    <submittedName>
        <fullName evidence="2">Uncharacterized protein</fullName>
    </submittedName>
</protein>